<dbReference type="NCBIfam" id="TIGR01352">
    <property type="entry name" value="tonB_Cterm"/>
    <property type="match status" value="1"/>
</dbReference>
<keyword evidence="7 10" id="KW-0653">Protein transport</keyword>
<evidence type="ECO:0000256" key="4">
    <source>
        <dbReference type="ARBA" id="ARBA00022475"/>
    </source>
</evidence>
<keyword evidence="9" id="KW-0472">Membrane</keyword>
<keyword evidence="10" id="KW-0735">Signal-anchor</keyword>
<dbReference type="AlphaFoldDB" id="I8U4Z7"/>
<keyword evidence="4 10" id="KW-1003">Cell membrane</keyword>
<evidence type="ECO:0000256" key="1">
    <source>
        <dbReference type="ARBA" id="ARBA00004383"/>
    </source>
</evidence>
<evidence type="ECO:0000256" key="9">
    <source>
        <dbReference type="ARBA" id="ARBA00023136"/>
    </source>
</evidence>
<dbReference type="EMBL" id="AKKU01000020">
    <property type="protein sequence ID" value="EIW88386.1"/>
    <property type="molecule type" value="Genomic_DNA"/>
</dbReference>
<dbReference type="PATRIC" id="fig|1195246.3.peg.2243"/>
<keyword evidence="5 10" id="KW-0997">Cell inner membrane</keyword>
<proteinExistence type="inferred from homology"/>
<dbReference type="RefSeq" id="WP_008985087.1">
    <property type="nucleotide sequence ID" value="NZ_AKKU01000020.1"/>
</dbReference>
<dbReference type="PROSITE" id="PS52015">
    <property type="entry name" value="TONB_CTD"/>
    <property type="match status" value="1"/>
</dbReference>
<dbReference type="GO" id="GO:0015891">
    <property type="term" value="P:siderophore transport"/>
    <property type="evidence" value="ECO:0007669"/>
    <property type="project" value="InterPro"/>
</dbReference>
<dbReference type="SUPFAM" id="SSF74653">
    <property type="entry name" value="TolA/TonB C-terminal domain"/>
    <property type="match status" value="1"/>
</dbReference>
<dbReference type="PRINTS" id="PR01374">
    <property type="entry name" value="TONBPROTEIN"/>
</dbReference>
<dbReference type="Proteomes" id="UP000035062">
    <property type="component" value="Unassembled WGS sequence"/>
</dbReference>
<dbReference type="GO" id="GO:0030288">
    <property type="term" value="C:outer membrane-bounded periplasmic space"/>
    <property type="evidence" value="ECO:0007669"/>
    <property type="project" value="InterPro"/>
</dbReference>
<dbReference type="GO" id="GO:0055085">
    <property type="term" value="P:transmembrane transport"/>
    <property type="evidence" value="ECO:0007669"/>
    <property type="project" value="InterPro"/>
</dbReference>
<keyword evidence="6" id="KW-0812">Transmembrane</keyword>
<dbReference type="PANTHER" id="PTHR33446">
    <property type="entry name" value="PROTEIN TONB-RELATED"/>
    <property type="match status" value="1"/>
</dbReference>
<dbReference type="InterPro" id="IPR006260">
    <property type="entry name" value="TonB/TolA_C"/>
</dbReference>
<evidence type="ECO:0000256" key="7">
    <source>
        <dbReference type="ARBA" id="ARBA00022927"/>
    </source>
</evidence>
<organism evidence="13 14">
    <name type="scientific">Alishewanella agri BL06</name>
    <dbReference type="NCBI Taxonomy" id="1195246"/>
    <lineage>
        <taxon>Bacteria</taxon>
        <taxon>Pseudomonadati</taxon>
        <taxon>Pseudomonadota</taxon>
        <taxon>Gammaproteobacteria</taxon>
        <taxon>Alteromonadales</taxon>
        <taxon>Alteromonadaceae</taxon>
        <taxon>Alishewanella</taxon>
    </lineage>
</organism>
<dbReference type="eggNOG" id="COG0810">
    <property type="taxonomic scope" value="Bacteria"/>
</dbReference>
<sequence>MLKRFAFLLLCCSFTLRADWNQALLAYEQQDYNTARLHFSELVKVGNANAMFSLAAMYFNGEGQDADKVQAAALFKLAADFGHADATALAAQLGASLQPAEQTNYAQMVQQWQQQVMVPAGPAMLTRPSVATAAQPIRRVEPRYPVDAARRGQSGYVKMHYRVDEQGRVTDITVLDAYPQQLFIKEALKALQSWRYSSGSPQLTVTELSFTLEIPGQARLNIPRLEQALFQSKLWDLAVAGSAEHQLILSQLLRHLVTQGAHHFIIDPVLPLTAPDLNLLQPELTVKADFTTIAQQTLVTVDPSGVITTAEADPALIGKQLSGVKTAGQFLLEPRIVNTKAEVFVQPALTVSRAWSADYWLEQAARNGQIDAQRNLAATDQHWLNYLLAKQDPVAISWQATGLLAQHNH</sequence>
<evidence type="ECO:0000256" key="5">
    <source>
        <dbReference type="ARBA" id="ARBA00022519"/>
    </source>
</evidence>
<evidence type="ECO:0000259" key="12">
    <source>
        <dbReference type="PROSITE" id="PS52015"/>
    </source>
</evidence>
<keyword evidence="11" id="KW-0732">Signal</keyword>
<evidence type="ECO:0000256" key="6">
    <source>
        <dbReference type="ARBA" id="ARBA00022692"/>
    </source>
</evidence>
<comment type="function">
    <text evidence="10">Interacts with outer membrane receptor proteins that carry out high-affinity binding and energy dependent uptake into the periplasmic space of specific substrates. It could act to transduce energy from the cytoplasmic membrane to specific energy-requiring processes in the outer membrane, resulting in the release into the periplasm of ligands bound by these outer membrane proteins.</text>
</comment>
<gene>
    <name evidence="13" type="ORF">AGRI_11307</name>
</gene>
<dbReference type="InterPro" id="IPR011990">
    <property type="entry name" value="TPR-like_helical_dom_sf"/>
</dbReference>
<feature type="domain" description="TonB C-terminal" evidence="12">
    <location>
        <begin position="129"/>
        <end position="223"/>
    </location>
</feature>
<dbReference type="Gene3D" id="1.25.40.10">
    <property type="entry name" value="Tetratricopeptide repeat domain"/>
    <property type="match status" value="1"/>
</dbReference>
<dbReference type="GO" id="GO:0031992">
    <property type="term" value="F:energy transducer activity"/>
    <property type="evidence" value="ECO:0007669"/>
    <property type="project" value="InterPro"/>
</dbReference>
<dbReference type="STRING" id="1195246.AGRI_11307"/>
<keyword evidence="8" id="KW-1133">Transmembrane helix</keyword>
<keyword evidence="3 10" id="KW-0813">Transport</keyword>
<dbReference type="Gene3D" id="3.30.2420.10">
    <property type="entry name" value="TonB"/>
    <property type="match status" value="1"/>
</dbReference>
<dbReference type="SUPFAM" id="SSF81901">
    <property type="entry name" value="HCP-like"/>
    <property type="match status" value="1"/>
</dbReference>
<feature type="signal peptide" evidence="11">
    <location>
        <begin position="1"/>
        <end position="18"/>
    </location>
</feature>
<evidence type="ECO:0000256" key="11">
    <source>
        <dbReference type="SAM" id="SignalP"/>
    </source>
</evidence>
<evidence type="ECO:0000313" key="13">
    <source>
        <dbReference type="EMBL" id="EIW88386.1"/>
    </source>
</evidence>
<feature type="chain" id="PRO_5003714748" description="Protein TonB" evidence="11">
    <location>
        <begin position="19"/>
        <end position="409"/>
    </location>
</feature>
<protein>
    <recommendedName>
        <fullName evidence="10">Protein TonB</fullName>
    </recommendedName>
</protein>
<dbReference type="InterPro" id="IPR006597">
    <property type="entry name" value="Sel1-like"/>
</dbReference>
<comment type="subcellular location">
    <subcellularLocation>
        <location evidence="1 10">Cell inner membrane</location>
        <topology evidence="1 10">Single-pass membrane protein</topology>
        <orientation evidence="1 10">Periplasmic side</orientation>
    </subcellularLocation>
</comment>
<comment type="caution">
    <text evidence="13">The sequence shown here is derived from an EMBL/GenBank/DDBJ whole genome shotgun (WGS) entry which is preliminary data.</text>
</comment>
<dbReference type="SMART" id="SM00671">
    <property type="entry name" value="SEL1"/>
    <property type="match status" value="1"/>
</dbReference>
<dbReference type="InterPro" id="IPR037682">
    <property type="entry name" value="TonB_C"/>
</dbReference>
<evidence type="ECO:0000256" key="3">
    <source>
        <dbReference type="ARBA" id="ARBA00022448"/>
    </source>
</evidence>
<dbReference type="GO" id="GO:0015031">
    <property type="term" value="P:protein transport"/>
    <property type="evidence" value="ECO:0007669"/>
    <property type="project" value="UniProtKB-UniRule"/>
</dbReference>
<name>I8U4Z7_9ALTE</name>
<evidence type="ECO:0000256" key="10">
    <source>
        <dbReference type="RuleBase" id="RU362123"/>
    </source>
</evidence>
<dbReference type="InterPro" id="IPR051045">
    <property type="entry name" value="TonB-dependent_transducer"/>
</dbReference>
<comment type="similarity">
    <text evidence="2 10">Belongs to the TonB family.</text>
</comment>
<accession>I8U4Z7</accession>
<dbReference type="PANTHER" id="PTHR33446:SF14">
    <property type="entry name" value="PROTEIN TONB"/>
    <property type="match status" value="1"/>
</dbReference>
<reference evidence="13 14" key="1">
    <citation type="journal article" date="2012" name="J. Bacteriol.">
        <title>Genome Sequence of Pectin-Degrading Alishewanella agri, Isolated from Landfill Soil.</title>
        <authorList>
            <person name="Kim J."/>
            <person name="Jung J."/>
            <person name="Sung J.S."/>
            <person name="Chun J."/>
            <person name="Park W."/>
        </authorList>
    </citation>
    <scope>NUCLEOTIDE SEQUENCE [LARGE SCALE GENOMIC DNA]</scope>
    <source>
        <strain evidence="13 14">BL06</strain>
    </source>
</reference>
<evidence type="ECO:0000256" key="8">
    <source>
        <dbReference type="ARBA" id="ARBA00022989"/>
    </source>
</evidence>
<dbReference type="GO" id="GO:0005886">
    <property type="term" value="C:plasma membrane"/>
    <property type="evidence" value="ECO:0007669"/>
    <property type="project" value="UniProtKB-SubCell"/>
</dbReference>
<keyword evidence="14" id="KW-1185">Reference proteome</keyword>
<evidence type="ECO:0000313" key="14">
    <source>
        <dbReference type="Proteomes" id="UP000035062"/>
    </source>
</evidence>
<dbReference type="Pfam" id="PF03544">
    <property type="entry name" value="TonB_C"/>
    <property type="match status" value="1"/>
</dbReference>
<evidence type="ECO:0000256" key="2">
    <source>
        <dbReference type="ARBA" id="ARBA00006555"/>
    </source>
</evidence>
<dbReference type="InterPro" id="IPR003538">
    <property type="entry name" value="TonB"/>
</dbReference>